<reference evidence="9" key="2">
    <citation type="submission" date="2014-03" db="EMBL/GenBank/DDBJ databases">
        <title>The whipworm genome and dual-species transcriptomics of an intimate host-pathogen interaction.</title>
        <authorList>
            <person name="Foth B.J."/>
            <person name="Tsai I.J."/>
            <person name="Reid A.J."/>
            <person name="Bancroft A.J."/>
            <person name="Nichol S."/>
            <person name="Tracey A."/>
            <person name="Holroyd N."/>
            <person name="Cotton J.A."/>
            <person name="Stanley E.J."/>
            <person name="Zarowiecki M."/>
            <person name="Liu J.Z."/>
            <person name="Huckvale T."/>
            <person name="Cooper P.J."/>
            <person name="Grencis R.K."/>
            <person name="Berriman M."/>
        </authorList>
    </citation>
    <scope>NUCLEOTIDE SEQUENCE [LARGE SCALE GENOMIC DNA]</scope>
</reference>
<evidence type="ECO:0000259" key="8">
    <source>
        <dbReference type="PROSITE" id="PS51294"/>
    </source>
</evidence>
<protein>
    <submittedName>
        <fullName evidence="9">Myb DNA-binding domain containing protein</fullName>
    </submittedName>
</protein>
<evidence type="ECO:0000256" key="1">
    <source>
        <dbReference type="ARBA" id="ARBA00004123"/>
    </source>
</evidence>
<evidence type="ECO:0000256" key="5">
    <source>
        <dbReference type="ARBA" id="ARBA00023242"/>
    </source>
</evidence>
<feature type="domain" description="SANT" evidence="7">
    <location>
        <begin position="345"/>
        <end position="386"/>
    </location>
</feature>
<dbReference type="InterPro" id="IPR017930">
    <property type="entry name" value="Myb_dom"/>
</dbReference>
<dbReference type="GO" id="GO:0005634">
    <property type="term" value="C:nucleus"/>
    <property type="evidence" value="ECO:0007669"/>
    <property type="project" value="UniProtKB-SubCell"/>
</dbReference>
<dbReference type="InterPro" id="IPR009057">
    <property type="entry name" value="Homeodomain-like_sf"/>
</dbReference>
<keyword evidence="10" id="KW-1185">Reference proteome</keyword>
<dbReference type="InterPro" id="IPR051575">
    <property type="entry name" value="Myb-like_DNA-bd"/>
</dbReference>
<evidence type="ECO:0000256" key="3">
    <source>
        <dbReference type="ARBA" id="ARBA00023125"/>
    </source>
</evidence>
<gene>
    <name evidence="9" type="ORF">TTRE_0000118901</name>
</gene>
<dbReference type="STRING" id="36087.A0A077YXU2"/>
<dbReference type="Gene3D" id="1.10.10.60">
    <property type="entry name" value="Homeodomain-like"/>
    <property type="match status" value="3"/>
</dbReference>
<feature type="domain" description="Myb-like" evidence="6">
    <location>
        <begin position="390"/>
        <end position="440"/>
    </location>
</feature>
<dbReference type="AlphaFoldDB" id="A0A077YXU2"/>
<dbReference type="GO" id="GO:0042796">
    <property type="term" value="P:snRNA transcription by RNA polymerase III"/>
    <property type="evidence" value="ECO:0007669"/>
    <property type="project" value="TreeGrafter"/>
</dbReference>
<evidence type="ECO:0000259" key="7">
    <source>
        <dbReference type="PROSITE" id="PS51293"/>
    </source>
</evidence>
<sequence>MDSFMMGPRGALDSLESYISNEEIVELREWLDNNEVIPTQQAACCLASAFLLLVKRAMNNFTRLIEQLEDGKESIGDESLEGLTISRQKTSDKVYFNPYFRDEKKFMPKANRDSIAIRKRKLPDMLAPDGKDNKDWTLQEIIFLHDCDILNEAEQKVGKECVVEKLLNCLAETKNNIEEIKKNGPLLDAALSNADSVDLIDWNLVAVHPFFTQWATDVRTAKDCYYAWMGAFAPWIKQGSWKAEELKKLSFLSKKCNNHHWDLVARELGTGRTAYDCAVRVLSCNGAISENKTKWTKQKSAVLRRSIKHSSERTLSWKKVAHKTDEVKVRKCLRRYESLQMSHGKWTAEEDDRLLEAVAKYGKNCWRQIAAAVTTRTDSQCRNRYIYCLSVNSKGGAWSQLEDELLMLGVEVFGTRWMKVCFLLPRRGAHKIHNRYKFLQLKRCRSNRMLRNRKQPIGCVKCNGIPLLPDHLLSILTEEQRRRLKSGLTAVRMKYSRNVE</sequence>
<name>A0A077YXU2_TRITR</name>
<evidence type="ECO:0000256" key="4">
    <source>
        <dbReference type="ARBA" id="ARBA00023163"/>
    </source>
</evidence>
<dbReference type="SUPFAM" id="SSF46689">
    <property type="entry name" value="Homeodomain-like"/>
    <property type="match status" value="2"/>
</dbReference>
<proteinExistence type="predicted"/>
<accession>A0A077YXU2</accession>
<dbReference type="PROSITE" id="PS51293">
    <property type="entry name" value="SANT"/>
    <property type="match status" value="1"/>
</dbReference>
<keyword evidence="4" id="KW-0804">Transcription</keyword>
<dbReference type="Pfam" id="PF00249">
    <property type="entry name" value="Myb_DNA-binding"/>
    <property type="match status" value="2"/>
</dbReference>
<evidence type="ECO:0000313" key="10">
    <source>
        <dbReference type="Proteomes" id="UP000030665"/>
    </source>
</evidence>
<dbReference type="InterPro" id="IPR017884">
    <property type="entry name" value="SANT_dom"/>
</dbReference>
<dbReference type="PROSITE" id="PS51294">
    <property type="entry name" value="HTH_MYB"/>
    <property type="match status" value="1"/>
</dbReference>
<dbReference type="GO" id="GO:0042795">
    <property type="term" value="P:snRNA transcription by RNA polymerase II"/>
    <property type="evidence" value="ECO:0007669"/>
    <property type="project" value="TreeGrafter"/>
</dbReference>
<dbReference type="GO" id="GO:0019185">
    <property type="term" value="C:snRNA-activating protein complex"/>
    <property type="evidence" value="ECO:0007669"/>
    <property type="project" value="TreeGrafter"/>
</dbReference>
<feature type="domain" description="HTH myb-type" evidence="8">
    <location>
        <begin position="343"/>
        <end position="393"/>
    </location>
</feature>
<feature type="domain" description="Myb-like" evidence="6">
    <location>
        <begin position="338"/>
        <end position="389"/>
    </location>
</feature>
<feature type="domain" description="Myb-like" evidence="6">
    <location>
        <begin position="233"/>
        <end position="280"/>
    </location>
</feature>
<dbReference type="PANTHER" id="PTHR46621:SF1">
    <property type="entry name" value="SNRNA-ACTIVATING PROTEIN COMPLEX SUBUNIT 4"/>
    <property type="match status" value="1"/>
</dbReference>
<keyword evidence="3 9" id="KW-0238">DNA-binding</keyword>
<dbReference type="GO" id="GO:0000978">
    <property type="term" value="F:RNA polymerase II cis-regulatory region sequence-specific DNA binding"/>
    <property type="evidence" value="ECO:0007669"/>
    <property type="project" value="TreeGrafter"/>
</dbReference>
<reference evidence="9" key="1">
    <citation type="submission" date="2014-01" db="EMBL/GenBank/DDBJ databases">
        <authorList>
            <person name="Aslett M."/>
        </authorList>
    </citation>
    <scope>NUCLEOTIDE SEQUENCE</scope>
</reference>
<dbReference type="InterPro" id="IPR001005">
    <property type="entry name" value="SANT/Myb"/>
</dbReference>
<dbReference type="GO" id="GO:0001006">
    <property type="term" value="F:RNA polymerase III type 3 promoter sequence-specific DNA binding"/>
    <property type="evidence" value="ECO:0007669"/>
    <property type="project" value="TreeGrafter"/>
</dbReference>
<dbReference type="OrthoDB" id="2143914at2759"/>
<evidence type="ECO:0000256" key="2">
    <source>
        <dbReference type="ARBA" id="ARBA00023015"/>
    </source>
</evidence>
<dbReference type="CDD" id="cd00167">
    <property type="entry name" value="SANT"/>
    <property type="match status" value="1"/>
</dbReference>
<dbReference type="PROSITE" id="PS50090">
    <property type="entry name" value="MYB_LIKE"/>
    <property type="match status" value="3"/>
</dbReference>
<dbReference type="PANTHER" id="PTHR46621">
    <property type="entry name" value="SNRNA-ACTIVATING PROTEIN COMPLEX SUBUNIT 4"/>
    <property type="match status" value="1"/>
</dbReference>
<dbReference type="SMART" id="SM00717">
    <property type="entry name" value="SANT"/>
    <property type="match status" value="3"/>
</dbReference>
<evidence type="ECO:0000313" key="9">
    <source>
        <dbReference type="EMBL" id="CDW52927.1"/>
    </source>
</evidence>
<evidence type="ECO:0000259" key="6">
    <source>
        <dbReference type="PROSITE" id="PS50090"/>
    </source>
</evidence>
<keyword evidence="2" id="KW-0805">Transcription regulation</keyword>
<dbReference type="EMBL" id="HG805834">
    <property type="protein sequence ID" value="CDW52927.1"/>
    <property type="molecule type" value="Genomic_DNA"/>
</dbReference>
<comment type="subcellular location">
    <subcellularLocation>
        <location evidence="1">Nucleus</location>
    </subcellularLocation>
</comment>
<dbReference type="Proteomes" id="UP000030665">
    <property type="component" value="Unassembled WGS sequence"/>
</dbReference>
<keyword evidence="5" id="KW-0539">Nucleus</keyword>
<organism evidence="9 10">
    <name type="scientific">Trichuris trichiura</name>
    <name type="common">Whipworm</name>
    <name type="synonym">Trichocephalus trichiurus</name>
    <dbReference type="NCBI Taxonomy" id="36087"/>
    <lineage>
        <taxon>Eukaryota</taxon>
        <taxon>Metazoa</taxon>
        <taxon>Ecdysozoa</taxon>
        <taxon>Nematoda</taxon>
        <taxon>Enoplea</taxon>
        <taxon>Dorylaimia</taxon>
        <taxon>Trichinellida</taxon>
        <taxon>Trichuridae</taxon>
        <taxon>Trichuris</taxon>
    </lineage>
</organism>